<reference evidence="2" key="1">
    <citation type="journal article" date="2021" name="PeerJ">
        <title>Extensive microbial diversity within the chicken gut microbiome revealed by metagenomics and culture.</title>
        <authorList>
            <person name="Gilroy R."/>
            <person name="Ravi A."/>
            <person name="Getino M."/>
            <person name="Pursley I."/>
            <person name="Horton D.L."/>
            <person name="Alikhan N.F."/>
            <person name="Baker D."/>
            <person name="Gharbi K."/>
            <person name="Hall N."/>
            <person name="Watson M."/>
            <person name="Adriaenssens E.M."/>
            <person name="Foster-Nyarko E."/>
            <person name="Jarju S."/>
            <person name="Secka A."/>
            <person name="Antonio M."/>
            <person name="Oren A."/>
            <person name="Chaudhuri R.R."/>
            <person name="La Ragione R."/>
            <person name="Hildebrand F."/>
            <person name="Pallen M.J."/>
        </authorList>
    </citation>
    <scope>NUCLEOTIDE SEQUENCE</scope>
    <source>
        <strain evidence="2">CHK165-2605</strain>
    </source>
</reference>
<name>A0A9D2P655_9FIRM</name>
<accession>A0A9D2P655</accession>
<dbReference type="Pfam" id="PF21757">
    <property type="entry name" value="DUF6870"/>
    <property type="match status" value="1"/>
</dbReference>
<evidence type="ECO:0000313" key="3">
    <source>
        <dbReference type="Proteomes" id="UP000823895"/>
    </source>
</evidence>
<proteinExistence type="predicted"/>
<evidence type="ECO:0000259" key="1">
    <source>
        <dbReference type="Pfam" id="PF21757"/>
    </source>
</evidence>
<dbReference type="AlphaFoldDB" id="A0A9D2P655"/>
<dbReference type="Proteomes" id="UP000823895">
    <property type="component" value="Unassembled WGS sequence"/>
</dbReference>
<protein>
    <recommendedName>
        <fullName evidence="1">DUF6870 domain-containing protein</fullName>
    </recommendedName>
</protein>
<feature type="domain" description="DUF6870" evidence="1">
    <location>
        <begin position="6"/>
        <end position="45"/>
    </location>
</feature>
<evidence type="ECO:0000313" key="2">
    <source>
        <dbReference type="EMBL" id="HJC43580.1"/>
    </source>
</evidence>
<dbReference type="EMBL" id="DWWI01000170">
    <property type="protein sequence ID" value="HJC43580.1"/>
    <property type="molecule type" value="Genomic_DNA"/>
</dbReference>
<comment type="caution">
    <text evidence="2">The sequence shown here is derived from an EMBL/GenBank/DDBJ whole genome shotgun (WGS) entry which is preliminary data.</text>
</comment>
<organism evidence="2 3">
    <name type="scientific">Candidatus Mediterraneibacter gallistercoris</name>
    <dbReference type="NCBI Taxonomy" id="2838671"/>
    <lineage>
        <taxon>Bacteria</taxon>
        <taxon>Bacillati</taxon>
        <taxon>Bacillota</taxon>
        <taxon>Clostridia</taxon>
        <taxon>Lachnospirales</taxon>
        <taxon>Lachnospiraceae</taxon>
        <taxon>Mediterraneibacter</taxon>
    </lineage>
</organism>
<dbReference type="InterPro" id="IPR049222">
    <property type="entry name" value="DUF6870"/>
</dbReference>
<gene>
    <name evidence="2" type="ORF">H9756_07875</name>
</gene>
<sequence length="70" mass="8019">MTVEEMKAVDIRTVSRDELVDIRDVVIDQDAPKEERIKSFLQQIGKNDMDTAKKILSIAENIRKNSEETA</sequence>
<reference evidence="2" key="2">
    <citation type="submission" date="2021-04" db="EMBL/GenBank/DDBJ databases">
        <authorList>
            <person name="Gilroy R."/>
        </authorList>
    </citation>
    <scope>NUCLEOTIDE SEQUENCE</scope>
    <source>
        <strain evidence="2">CHK165-2605</strain>
    </source>
</reference>